<keyword evidence="3" id="KW-1185">Reference proteome</keyword>
<accession>A0ABU9PXU9</accession>
<comment type="caution">
    <text evidence="2">The sequence shown here is derived from an EMBL/GenBank/DDBJ whole genome shotgun (WGS) entry which is preliminary data.</text>
</comment>
<gene>
    <name evidence="2" type="ORF">V8G57_15615</name>
</gene>
<evidence type="ECO:0000313" key="3">
    <source>
        <dbReference type="Proteomes" id="UP001495910"/>
    </source>
</evidence>
<dbReference type="Proteomes" id="UP001495910">
    <property type="component" value="Unassembled WGS sequence"/>
</dbReference>
<keyword evidence="1" id="KW-0812">Transmembrane</keyword>
<sequence length="55" mass="5558">MTKPILIMIFAAVIGVSMVAAGVYVLAGLGWALLIGAVPFLALSAVLMRGLTGAK</sequence>
<protein>
    <submittedName>
        <fullName evidence="2">Uncharacterized protein</fullName>
    </submittedName>
</protein>
<name>A0ABU9PXU9_9BURK</name>
<evidence type="ECO:0000313" key="2">
    <source>
        <dbReference type="EMBL" id="MEM4988821.1"/>
    </source>
</evidence>
<evidence type="ECO:0000256" key="1">
    <source>
        <dbReference type="SAM" id="Phobius"/>
    </source>
</evidence>
<dbReference type="RefSeq" id="WP_342830149.1">
    <property type="nucleotide sequence ID" value="NZ_JBANDC010000010.1"/>
</dbReference>
<feature type="transmembrane region" description="Helical" evidence="1">
    <location>
        <begin position="31"/>
        <end position="51"/>
    </location>
</feature>
<dbReference type="EMBL" id="JBANDC010000010">
    <property type="protein sequence ID" value="MEM4988821.1"/>
    <property type="molecule type" value="Genomic_DNA"/>
</dbReference>
<organism evidence="2 3">
    <name type="scientific">Collimonas rhizosphaerae</name>
    <dbReference type="NCBI Taxonomy" id="3126357"/>
    <lineage>
        <taxon>Bacteria</taxon>
        <taxon>Pseudomonadati</taxon>
        <taxon>Pseudomonadota</taxon>
        <taxon>Betaproteobacteria</taxon>
        <taxon>Burkholderiales</taxon>
        <taxon>Oxalobacteraceae</taxon>
        <taxon>Collimonas</taxon>
    </lineage>
</organism>
<reference evidence="2 3" key="1">
    <citation type="submission" date="2024-02" db="EMBL/GenBank/DDBJ databases">
        <title>Draft genome sequence of Collimonas sp. strain H4R21, an effective mineral-weathering bacterial strain isolated from the beech rhizosphere.</title>
        <authorList>
            <person name="Morin E."/>
            <person name="Uroz S."/>
            <person name="Leveau J.H.J."/>
            <person name="Kumar R."/>
            <person name="Rey M.W."/>
            <person name="Pham J."/>
        </authorList>
    </citation>
    <scope>NUCLEOTIDE SEQUENCE [LARGE SCALE GENOMIC DNA]</scope>
    <source>
        <strain evidence="2 3">H4R21</strain>
    </source>
</reference>
<keyword evidence="1" id="KW-0472">Membrane</keyword>
<proteinExistence type="predicted"/>
<keyword evidence="1" id="KW-1133">Transmembrane helix</keyword>